<dbReference type="FunFam" id="3.30.200.20:FF:000059">
    <property type="entry name" value="S-receptor-like serine/threonine-protein kinase"/>
    <property type="match status" value="1"/>
</dbReference>
<evidence type="ECO:0000256" key="18">
    <source>
        <dbReference type="PROSITE-ProRule" id="PRU00076"/>
    </source>
</evidence>
<dbReference type="PROSITE" id="PS50026">
    <property type="entry name" value="EGF_3"/>
    <property type="match status" value="1"/>
</dbReference>
<evidence type="ECO:0000313" key="26">
    <source>
        <dbReference type="EMBL" id="CAL1378971.1"/>
    </source>
</evidence>
<keyword evidence="13" id="KW-0675">Receptor</keyword>
<keyword evidence="7 17" id="KW-0547">Nucleotide-binding</keyword>
<dbReference type="GO" id="GO:0016020">
    <property type="term" value="C:membrane"/>
    <property type="evidence" value="ECO:0007669"/>
    <property type="project" value="UniProtKB-SubCell"/>
</dbReference>
<feature type="transmembrane region" description="Helical" evidence="20">
    <location>
        <begin position="473"/>
        <end position="498"/>
    </location>
</feature>
<dbReference type="Proteomes" id="UP001497516">
    <property type="component" value="Chromosome 3"/>
</dbReference>
<evidence type="ECO:0000256" key="10">
    <source>
        <dbReference type="ARBA" id="ARBA00022989"/>
    </source>
</evidence>
<dbReference type="InterPro" id="IPR000719">
    <property type="entry name" value="Prot_kinase_dom"/>
</dbReference>
<evidence type="ECO:0000256" key="11">
    <source>
        <dbReference type="ARBA" id="ARBA00023136"/>
    </source>
</evidence>
<evidence type="ECO:0000256" key="8">
    <source>
        <dbReference type="ARBA" id="ARBA00022777"/>
    </source>
</evidence>
<dbReference type="EMBL" id="OZ034816">
    <property type="protein sequence ID" value="CAL1378971.1"/>
    <property type="molecule type" value="Genomic_DNA"/>
</dbReference>
<dbReference type="AlphaFoldDB" id="A0AAV2DZ86"/>
<dbReference type="PROSITE" id="PS50927">
    <property type="entry name" value="BULB_LECTIN"/>
    <property type="match status" value="1"/>
</dbReference>
<protein>
    <recommendedName>
        <fullName evidence="17">Receptor-like serine/threonine-protein kinase</fullName>
        <ecNumber evidence="17">2.7.11.1</ecNumber>
    </recommendedName>
</protein>
<keyword evidence="27" id="KW-1185">Reference proteome</keyword>
<keyword evidence="5 20" id="KW-0812">Transmembrane</keyword>
<evidence type="ECO:0000256" key="20">
    <source>
        <dbReference type="SAM" id="Phobius"/>
    </source>
</evidence>
<evidence type="ECO:0000259" key="22">
    <source>
        <dbReference type="PROSITE" id="PS50011"/>
    </source>
</evidence>
<keyword evidence="4 17" id="KW-0808">Transferase</keyword>
<comment type="caution">
    <text evidence="18">Lacks conserved residue(s) required for the propagation of feature annotation.</text>
</comment>
<feature type="chain" id="PRO_5043864273" description="Receptor-like serine/threonine-protein kinase" evidence="21">
    <location>
        <begin position="29"/>
        <end position="837"/>
    </location>
</feature>
<evidence type="ECO:0000256" key="4">
    <source>
        <dbReference type="ARBA" id="ARBA00022679"/>
    </source>
</evidence>
<evidence type="ECO:0000256" key="21">
    <source>
        <dbReference type="SAM" id="SignalP"/>
    </source>
</evidence>
<dbReference type="FunFam" id="2.90.10.10:FF:000007">
    <property type="entry name" value="Serine/threonine-protein kinase"/>
    <property type="match status" value="1"/>
</dbReference>
<accession>A0AAV2DZ86</accession>
<keyword evidence="10 20" id="KW-1133">Transmembrane helix</keyword>
<evidence type="ECO:0000256" key="6">
    <source>
        <dbReference type="ARBA" id="ARBA00022729"/>
    </source>
</evidence>
<evidence type="ECO:0000256" key="12">
    <source>
        <dbReference type="ARBA" id="ARBA00023157"/>
    </source>
</evidence>
<dbReference type="GO" id="GO:0048544">
    <property type="term" value="P:recognition of pollen"/>
    <property type="evidence" value="ECO:0007669"/>
    <property type="project" value="InterPro"/>
</dbReference>
<dbReference type="Pfam" id="PF00954">
    <property type="entry name" value="S_locus_glycop"/>
    <property type="match status" value="1"/>
</dbReference>
<keyword evidence="11 20" id="KW-0472">Membrane</keyword>
<dbReference type="InterPro" id="IPR036426">
    <property type="entry name" value="Bulb-type_lectin_dom_sf"/>
</dbReference>
<dbReference type="CDD" id="cd00028">
    <property type="entry name" value="B_lectin"/>
    <property type="match status" value="1"/>
</dbReference>
<dbReference type="InterPro" id="IPR008271">
    <property type="entry name" value="Ser/Thr_kinase_AS"/>
</dbReference>
<dbReference type="PIRSF" id="PIRSF000641">
    <property type="entry name" value="SRK"/>
    <property type="match status" value="1"/>
</dbReference>
<dbReference type="PANTHER" id="PTHR47974">
    <property type="entry name" value="OS07G0415500 PROTEIN"/>
    <property type="match status" value="1"/>
</dbReference>
<dbReference type="GO" id="GO:0004674">
    <property type="term" value="F:protein serine/threonine kinase activity"/>
    <property type="evidence" value="ECO:0007669"/>
    <property type="project" value="UniProtKB-KW"/>
</dbReference>
<evidence type="ECO:0000256" key="1">
    <source>
        <dbReference type="ARBA" id="ARBA00004479"/>
    </source>
</evidence>
<dbReference type="PROSITE" id="PS50011">
    <property type="entry name" value="PROTEIN_KINASE_DOM"/>
    <property type="match status" value="1"/>
</dbReference>
<dbReference type="CDD" id="cd14066">
    <property type="entry name" value="STKc_IRAK"/>
    <property type="match status" value="1"/>
</dbReference>
<dbReference type="GO" id="GO:0005524">
    <property type="term" value="F:ATP binding"/>
    <property type="evidence" value="ECO:0007669"/>
    <property type="project" value="UniProtKB-UniRule"/>
</dbReference>
<dbReference type="InterPro" id="IPR017441">
    <property type="entry name" value="Protein_kinase_ATP_BS"/>
</dbReference>
<dbReference type="SUPFAM" id="SSF56112">
    <property type="entry name" value="Protein kinase-like (PK-like)"/>
    <property type="match status" value="1"/>
</dbReference>
<evidence type="ECO:0000256" key="2">
    <source>
        <dbReference type="ARBA" id="ARBA00022527"/>
    </source>
</evidence>
<evidence type="ECO:0000256" key="16">
    <source>
        <dbReference type="ARBA" id="ARBA00048679"/>
    </source>
</evidence>
<comment type="catalytic activity">
    <reaction evidence="15 17">
        <text>L-threonyl-[protein] + ATP = O-phospho-L-threonyl-[protein] + ADP + H(+)</text>
        <dbReference type="Rhea" id="RHEA:46608"/>
        <dbReference type="Rhea" id="RHEA-COMP:11060"/>
        <dbReference type="Rhea" id="RHEA-COMP:11605"/>
        <dbReference type="ChEBI" id="CHEBI:15378"/>
        <dbReference type="ChEBI" id="CHEBI:30013"/>
        <dbReference type="ChEBI" id="CHEBI:30616"/>
        <dbReference type="ChEBI" id="CHEBI:61977"/>
        <dbReference type="ChEBI" id="CHEBI:456216"/>
        <dbReference type="EC" id="2.7.11.1"/>
    </reaction>
</comment>
<dbReference type="SMART" id="SM00473">
    <property type="entry name" value="PAN_AP"/>
    <property type="match status" value="1"/>
</dbReference>
<dbReference type="InterPro" id="IPR001480">
    <property type="entry name" value="Bulb-type_lectin_dom"/>
</dbReference>
<dbReference type="FunFam" id="2.90.10.10:FF:000015">
    <property type="entry name" value="Serine/threonine-protein kinase"/>
    <property type="match status" value="1"/>
</dbReference>
<dbReference type="InterPro" id="IPR024171">
    <property type="entry name" value="SRK-like_kinase"/>
</dbReference>
<dbReference type="SUPFAM" id="SSF51110">
    <property type="entry name" value="alpha-D-mannose-specific plant lectins"/>
    <property type="match status" value="1"/>
</dbReference>
<name>A0AAV2DZ86_9ROSI</name>
<evidence type="ECO:0000256" key="5">
    <source>
        <dbReference type="ARBA" id="ARBA00022692"/>
    </source>
</evidence>
<keyword evidence="6 21" id="KW-0732">Signal</keyword>
<evidence type="ECO:0000256" key="17">
    <source>
        <dbReference type="PIRNR" id="PIRNR000641"/>
    </source>
</evidence>
<dbReference type="Pfam" id="PF00069">
    <property type="entry name" value="Pkinase"/>
    <property type="match status" value="1"/>
</dbReference>
<comment type="similarity">
    <text evidence="17">Belongs to the protein kinase superfamily. Ser/Thr protein kinase family.</text>
</comment>
<proteinExistence type="inferred from homology"/>
<keyword evidence="3 18" id="KW-0245">EGF-like domain</keyword>
<evidence type="ECO:0000256" key="14">
    <source>
        <dbReference type="ARBA" id="ARBA00023180"/>
    </source>
</evidence>
<reference evidence="26 27" key="1">
    <citation type="submission" date="2024-04" db="EMBL/GenBank/DDBJ databases">
        <authorList>
            <person name="Fracassetti M."/>
        </authorList>
    </citation>
    <scope>NUCLEOTIDE SEQUENCE [LARGE SCALE GENOMIC DNA]</scope>
</reference>
<dbReference type="CDD" id="cd00053">
    <property type="entry name" value="EGF"/>
    <property type="match status" value="1"/>
</dbReference>
<evidence type="ECO:0000256" key="9">
    <source>
        <dbReference type="ARBA" id="ARBA00022840"/>
    </source>
</evidence>
<dbReference type="SMART" id="SM00108">
    <property type="entry name" value="B_lectin"/>
    <property type="match status" value="1"/>
</dbReference>
<dbReference type="Gene3D" id="1.10.510.10">
    <property type="entry name" value="Transferase(Phosphotransferase) domain 1"/>
    <property type="match status" value="1"/>
</dbReference>
<dbReference type="Pfam" id="PF01453">
    <property type="entry name" value="B_lectin"/>
    <property type="match status" value="1"/>
</dbReference>
<evidence type="ECO:0000256" key="13">
    <source>
        <dbReference type="ARBA" id="ARBA00023170"/>
    </source>
</evidence>
<comment type="catalytic activity">
    <reaction evidence="16 17">
        <text>L-seryl-[protein] + ATP = O-phospho-L-seryl-[protein] + ADP + H(+)</text>
        <dbReference type="Rhea" id="RHEA:17989"/>
        <dbReference type="Rhea" id="RHEA-COMP:9863"/>
        <dbReference type="Rhea" id="RHEA-COMP:11604"/>
        <dbReference type="ChEBI" id="CHEBI:15378"/>
        <dbReference type="ChEBI" id="CHEBI:29999"/>
        <dbReference type="ChEBI" id="CHEBI:30616"/>
        <dbReference type="ChEBI" id="CHEBI:83421"/>
        <dbReference type="ChEBI" id="CHEBI:456216"/>
        <dbReference type="EC" id="2.7.11.1"/>
    </reaction>
</comment>
<feature type="domain" description="EGF-like" evidence="23">
    <location>
        <begin position="300"/>
        <end position="336"/>
    </location>
</feature>
<dbReference type="PROSITE" id="PS50948">
    <property type="entry name" value="PAN"/>
    <property type="match status" value="1"/>
</dbReference>
<dbReference type="Gene3D" id="2.90.10.10">
    <property type="entry name" value="Bulb-type lectin domain"/>
    <property type="match status" value="1"/>
</dbReference>
<evidence type="ECO:0000256" key="7">
    <source>
        <dbReference type="ARBA" id="ARBA00022741"/>
    </source>
</evidence>
<sequence>MAIQTYEPATFLISLSLLLALFPTGISSQANNKNSQLRKGSSLSESLIPISHRESDTDLFISPDKTFTCGFYGLGGENAYWFSIWFTNSNDRAVVWTANRDRPVNAKGSKLSFRSNGALVLTDVDGFLVWETNTSSTDASLAELLDTGNLVVKNPGGKILWQSFDSPTDTILPTQFFRKSSTLVSKSGPGNFGSGYFSLLFDNDNVLRLIYDGPEVSSIYWPNPDYNVYQNGRNNYNSSRIAVLDEIGEFVSTDRFQFRASDIGVGVKRRLTLDYDGNLRLYSLNNNSRGRNWVITWQAMVKLCNVHGICGRNGICLYTPAPKCSCPPGYQVKDVQNWSQGCQPKFNINTCLRPNQVKFVKVPHVDFWGFDLNFSEPASMESCRKLCLDDCRCAGFSYRLDGEGRCYTKGTLFNGFQSTEFPGSIYLKLPQSFVVENEAHILNPMDTICKNDGSRIMIGSPSMYEIDKKKVRWVYLYSFASAIGAIEVLLIAIGWWFLSSMLGIPASAEMGYRAIASQFRRFSYSELKKATKSFRQVIGRGGSGTVYKGVLVDERVVAVKRLEDSYQGQDVFWAEVTTIGKINHMNLVRMWGFCSENRHRMLVYEYLKHQSLDKHLFSKGTTTRFLEWQVRFKIALGTAKGLAYLHHECLEWVIHCDVKPENILLDDDFEPKIADFGLAKLSQRGSNSSEFTKIRGTKGYMAPEWASNLPITAKVDVYSYGVVILELVKGIRLSNLVAEDVGEEEVEEEAELARFVRIGKKKIQGGEKPWIDDDMVDPKLVGNFNKRQVERVVEIGLSCVEEDRNKRPTMDSVVQSLLDCQDSSQMSTSIFQSSSVH</sequence>
<feature type="binding site" evidence="19">
    <location>
        <position position="560"/>
    </location>
    <ligand>
        <name>ATP</name>
        <dbReference type="ChEBI" id="CHEBI:30616"/>
    </ligand>
</feature>
<dbReference type="Gene3D" id="3.30.200.20">
    <property type="entry name" value="Phosphorylase Kinase, domain 1"/>
    <property type="match status" value="1"/>
</dbReference>
<keyword evidence="2 17" id="KW-0723">Serine/threonine-protein kinase</keyword>
<feature type="signal peptide" evidence="21">
    <location>
        <begin position="1"/>
        <end position="28"/>
    </location>
</feature>
<evidence type="ECO:0000256" key="15">
    <source>
        <dbReference type="ARBA" id="ARBA00047899"/>
    </source>
</evidence>
<evidence type="ECO:0000313" key="27">
    <source>
        <dbReference type="Proteomes" id="UP001497516"/>
    </source>
</evidence>
<dbReference type="FunFam" id="1.10.510.10:FF:000302">
    <property type="entry name" value="Serine/threonine-protein kinase"/>
    <property type="match status" value="1"/>
</dbReference>
<keyword evidence="9 17" id="KW-0067">ATP-binding</keyword>
<evidence type="ECO:0000256" key="3">
    <source>
        <dbReference type="ARBA" id="ARBA00022536"/>
    </source>
</evidence>
<feature type="domain" description="Bulb-type lectin" evidence="24">
    <location>
        <begin position="34"/>
        <end position="165"/>
    </location>
</feature>
<feature type="domain" description="Apple" evidence="25">
    <location>
        <begin position="351"/>
        <end position="432"/>
    </location>
</feature>
<dbReference type="CDD" id="cd01098">
    <property type="entry name" value="PAN_AP_plant"/>
    <property type="match status" value="1"/>
</dbReference>
<dbReference type="PROSITE" id="PS00107">
    <property type="entry name" value="PROTEIN_KINASE_ATP"/>
    <property type="match status" value="1"/>
</dbReference>
<organism evidence="26 27">
    <name type="scientific">Linum trigynum</name>
    <dbReference type="NCBI Taxonomy" id="586398"/>
    <lineage>
        <taxon>Eukaryota</taxon>
        <taxon>Viridiplantae</taxon>
        <taxon>Streptophyta</taxon>
        <taxon>Embryophyta</taxon>
        <taxon>Tracheophyta</taxon>
        <taxon>Spermatophyta</taxon>
        <taxon>Magnoliopsida</taxon>
        <taxon>eudicotyledons</taxon>
        <taxon>Gunneridae</taxon>
        <taxon>Pentapetalae</taxon>
        <taxon>rosids</taxon>
        <taxon>fabids</taxon>
        <taxon>Malpighiales</taxon>
        <taxon>Linaceae</taxon>
        <taxon>Linum</taxon>
    </lineage>
</organism>
<keyword evidence="8 17" id="KW-0418">Kinase</keyword>
<keyword evidence="12" id="KW-1015">Disulfide bond</keyword>
<evidence type="ECO:0000259" key="25">
    <source>
        <dbReference type="PROSITE" id="PS50948"/>
    </source>
</evidence>
<dbReference type="PANTHER" id="PTHR47974:SF4">
    <property type="entry name" value="RECEPTOR-LIKE SERINE_THREONINE-PROTEIN KINASE"/>
    <property type="match status" value="1"/>
</dbReference>
<feature type="domain" description="Protein kinase" evidence="22">
    <location>
        <begin position="532"/>
        <end position="818"/>
    </location>
</feature>
<dbReference type="Gene3D" id="3.50.4.10">
    <property type="entry name" value="Hepatocyte Growth Factor"/>
    <property type="match status" value="1"/>
</dbReference>
<comment type="subcellular location">
    <subcellularLocation>
        <location evidence="1">Membrane</location>
        <topology evidence="1">Single-pass type I membrane protein</topology>
    </subcellularLocation>
</comment>
<dbReference type="InterPro" id="IPR003609">
    <property type="entry name" value="Pan_app"/>
</dbReference>
<dbReference type="SMART" id="SM00220">
    <property type="entry name" value="S_TKc"/>
    <property type="match status" value="1"/>
</dbReference>
<keyword evidence="14" id="KW-0325">Glycoprotein</keyword>
<dbReference type="InterPro" id="IPR011009">
    <property type="entry name" value="Kinase-like_dom_sf"/>
</dbReference>
<evidence type="ECO:0000259" key="24">
    <source>
        <dbReference type="PROSITE" id="PS50927"/>
    </source>
</evidence>
<dbReference type="EC" id="2.7.11.1" evidence="17"/>
<dbReference type="PROSITE" id="PS00108">
    <property type="entry name" value="PROTEIN_KINASE_ST"/>
    <property type="match status" value="1"/>
</dbReference>
<dbReference type="InterPro" id="IPR000742">
    <property type="entry name" value="EGF"/>
</dbReference>
<evidence type="ECO:0000259" key="23">
    <source>
        <dbReference type="PROSITE" id="PS50026"/>
    </source>
</evidence>
<dbReference type="InterPro" id="IPR000858">
    <property type="entry name" value="S_locus_glycoprot_dom"/>
</dbReference>
<evidence type="ECO:0000256" key="19">
    <source>
        <dbReference type="PROSITE-ProRule" id="PRU10141"/>
    </source>
</evidence>
<gene>
    <name evidence="26" type="ORF">LTRI10_LOCUS20518</name>
</gene>